<proteinExistence type="predicted"/>
<dbReference type="EMBL" id="JAHWGI010001147">
    <property type="protein sequence ID" value="KAK3923516.1"/>
    <property type="molecule type" value="Genomic_DNA"/>
</dbReference>
<keyword evidence="3" id="KW-1185">Reference proteome</keyword>
<reference evidence="2" key="1">
    <citation type="submission" date="2021-07" db="EMBL/GenBank/DDBJ databases">
        <authorList>
            <person name="Catto M.A."/>
            <person name="Jacobson A."/>
            <person name="Kennedy G."/>
            <person name="Labadie P."/>
            <person name="Hunt B.G."/>
            <person name="Srinivasan R."/>
        </authorList>
    </citation>
    <scope>NUCLEOTIDE SEQUENCE</scope>
    <source>
        <strain evidence="2">PL_HMW_Pooled</strain>
        <tissue evidence="2">Head</tissue>
    </source>
</reference>
<sequence length="438" mass="49903">MDPEKFFRDVFGYRIADFEVSGLSALTERNVTDKIKSLYDVYDKLRKSRVRGGPAFEQQLEGFRNSLAEVMWIGNLSKGPPTVAEKRKAEHLACVEPTKRRRVQHKQESDFEVPEAETESVLMAKVALSLDRGKLSSRSAFRTVGAVLLAASDSQKSGLSYCNIYRLRRETRATQAAKIRDETLKINGKTIEIPLGKKVLKNDAVPTIFQKYPSYKNVKAPPKRKPPPEKRTTNSNIKKRKTVQIPEEEPFVESECLDETKSQQEDNDNDFICDKPLGLLDTLYESPGIVERPNSNWHIQKGPNFVSYVCISDAIQIDRYVKIIQGASEQQIFLLQKQIMQSHKVTTLENFQDLLKQVDSFRACPGTGYDSCERSDTCSTYLAPSGSKTRLPPRCFDCAKQRAHIAKAISRQLNWKFTRTRKNLEKSQEKAKLKRKNS</sequence>
<dbReference type="AlphaFoldDB" id="A0AAE1HLF4"/>
<reference evidence="2" key="2">
    <citation type="journal article" date="2023" name="BMC Genomics">
        <title>Pest status, molecular evolution, and epigenetic factors derived from the genome assembly of Frankliniella fusca, a thysanopteran phytovirus vector.</title>
        <authorList>
            <person name="Catto M.A."/>
            <person name="Labadie P.E."/>
            <person name="Jacobson A.L."/>
            <person name="Kennedy G.G."/>
            <person name="Srinivasan R."/>
            <person name="Hunt B.G."/>
        </authorList>
    </citation>
    <scope>NUCLEOTIDE SEQUENCE</scope>
    <source>
        <strain evidence="2">PL_HMW_Pooled</strain>
    </source>
</reference>
<comment type="caution">
    <text evidence="2">The sequence shown here is derived from an EMBL/GenBank/DDBJ whole genome shotgun (WGS) entry which is preliminary data.</text>
</comment>
<evidence type="ECO:0000313" key="3">
    <source>
        <dbReference type="Proteomes" id="UP001219518"/>
    </source>
</evidence>
<gene>
    <name evidence="2" type="ORF">KUF71_001924</name>
</gene>
<evidence type="ECO:0000256" key="1">
    <source>
        <dbReference type="SAM" id="MobiDB-lite"/>
    </source>
</evidence>
<feature type="region of interest" description="Disordered" evidence="1">
    <location>
        <begin position="216"/>
        <end position="236"/>
    </location>
</feature>
<dbReference type="GO" id="GO:0003746">
    <property type="term" value="F:translation elongation factor activity"/>
    <property type="evidence" value="ECO:0007669"/>
    <property type="project" value="UniProtKB-KW"/>
</dbReference>
<accession>A0AAE1HLF4</accession>
<keyword evidence="2" id="KW-0251">Elongation factor</keyword>
<protein>
    <submittedName>
        <fullName evidence="2">Elongation factor 4</fullName>
    </submittedName>
</protein>
<evidence type="ECO:0000313" key="2">
    <source>
        <dbReference type="EMBL" id="KAK3923516.1"/>
    </source>
</evidence>
<keyword evidence="2" id="KW-0648">Protein biosynthesis</keyword>
<organism evidence="2 3">
    <name type="scientific">Frankliniella fusca</name>
    <dbReference type="NCBI Taxonomy" id="407009"/>
    <lineage>
        <taxon>Eukaryota</taxon>
        <taxon>Metazoa</taxon>
        <taxon>Ecdysozoa</taxon>
        <taxon>Arthropoda</taxon>
        <taxon>Hexapoda</taxon>
        <taxon>Insecta</taxon>
        <taxon>Pterygota</taxon>
        <taxon>Neoptera</taxon>
        <taxon>Paraneoptera</taxon>
        <taxon>Thysanoptera</taxon>
        <taxon>Terebrantia</taxon>
        <taxon>Thripoidea</taxon>
        <taxon>Thripidae</taxon>
        <taxon>Frankliniella</taxon>
    </lineage>
</organism>
<dbReference type="Proteomes" id="UP001219518">
    <property type="component" value="Unassembled WGS sequence"/>
</dbReference>
<name>A0AAE1HLF4_9NEOP</name>